<organism evidence="1 2">
    <name type="scientific">Massilia glaciei</name>
    <dbReference type="NCBI Taxonomy" id="1524097"/>
    <lineage>
        <taxon>Bacteria</taxon>
        <taxon>Pseudomonadati</taxon>
        <taxon>Pseudomonadota</taxon>
        <taxon>Betaproteobacteria</taxon>
        <taxon>Burkholderiales</taxon>
        <taxon>Oxalobacteraceae</taxon>
        <taxon>Telluria group</taxon>
        <taxon>Massilia</taxon>
    </lineage>
</organism>
<sequence length="191" mass="20857">MLEIMVEDAAGSFFAPWTRFAGAGFDNFNDLRTSAIPRELDSGTLLDILRAGPEHMSILVGHSKGALTIDFALEEFVRQLGGRPHRYFDELAVVTVGAVVALPRCFSRVRQLIGAKDWLGMFNSRPDLLEDPDVDTRPILIDGVDHCLDTRSPTCMNLVEALRAHAPLARVADLVPAPVPRAAARTSAPIK</sequence>
<keyword evidence="2" id="KW-1185">Reference proteome</keyword>
<evidence type="ECO:0008006" key="3">
    <source>
        <dbReference type="Google" id="ProtNLM"/>
    </source>
</evidence>
<dbReference type="Proteomes" id="UP000241421">
    <property type="component" value="Unassembled WGS sequence"/>
</dbReference>
<name>A0A2U2HDW3_9BURK</name>
<reference evidence="1 2" key="1">
    <citation type="submission" date="2018-04" db="EMBL/GenBank/DDBJ databases">
        <title>Massilia violaceinigra sp. nov., a novel purple-pigmented bacterium isolated from Tianshan glacier, Xinjiang, China.</title>
        <authorList>
            <person name="Wang H."/>
        </authorList>
    </citation>
    <scope>NUCLEOTIDE SEQUENCE [LARGE SCALE GENOMIC DNA]</scope>
    <source>
        <strain evidence="1 2">B448-2</strain>
    </source>
</reference>
<accession>A0A2U2HDW3</accession>
<gene>
    <name evidence="1" type="ORF">C7C56_024660</name>
</gene>
<evidence type="ECO:0000313" key="1">
    <source>
        <dbReference type="EMBL" id="PWF41439.1"/>
    </source>
</evidence>
<dbReference type="EMBL" id="PXWF02000312">
    <property type="protein sequence ID" value="PWF41439.1"/>
    <property type="molecule type" value="Genomic_DNA"/>
</dbReference>
<dbReference type="OrthoDB" id="7375665at2"/>
<dbReference type="RefSeq" id="WP_106760000.1">
    <property type="nucleotide sequence ID" value="NZ_PXWF02000312.1"/>
</dbReference>
<protein>
    <recommendedName>
        <fullName evidence="3">Alpha/beta hydrolase</fullName>
    </recommendedName>
</protein>
<proteinExistence type="predicted"/>
<evidence type="ECO:0000313" key="2">
    <source>
        <dbReference type="Proteomes" id="UP000241421"/>
    </source>
</evidence>
<comment type="caution">
    <text evidence="1">The sequence shown here is derived from an EMBL/GenBank/DDBJ whole genome shotgun (WGS) entry which is preliminary data.</text>
</comment>
<dbReference type="AlphaFoldDB" id="A0A2U2HDW3"/>